<dbReference type="InterPro" id="IPR057736">
    <property type="entry name" value="SAF_PseI/NeuA/NeuB"/>
</dbReference>
<keyword evidence="2" id="KW-1185">Reference proteome</keyword>
<reference evidence="2" key="1">
    <citation type="submission" date="2017-10" db="EMBL/GenBank/DDBJ databases">
        <authorList>
            <person name="Frank J."/>
        </authorList>
    </citation>
    <scope>NUCLEOTIDE SEQUENCE [LARGE SCALE GENOMIC DNA]</scope>
</reference>
<dbReference type="SUPFAM" id="SSF51569">
    <property type="entry name" value="Aldolase"/>
    <property type="match status" value="1"/>
</dbReference>
<accession>A0A2C9CFD2</accession>
<dbReference type="InterPro" id="IPR013785">
    <property type="entry name" value="Aldolase_TIM"/>
</dbReference>
<dbReference type="PANTHER" id="PTHR42966">
    <property type="entry name" value="N-ACETYLNEURAMINATE SYNTHASE"/>
    <property type="match status" value="1"/>
</dbReference>
<dbReference type="GO" id="GO:0016051">
    <property type="term" value="P:carbohydrate biosynthetic process"/>
    <property type="evidence" value="ECO:0007669"/>
    <property type="project" value="InterPro"/>
</dbReference>
<dbReference type="RefSeq" id="WP_099325179.1">
    <property type="nucleotide sequence ID" value="NZ_LT934425.1"/>
</dbReference>
<dbReference type="PANTHER" id="PTHR42966:SF1">
    <property type="entry name" value="SIALIC ACID SYNTHASE"/>
    <property type="match status" value="1"/>
</dbReference>
<dbReference type="InterPro" id="IPR051690">
    <property type="entry name" value="PseI-like"/>
</dbReference>
<dbReference type="Gene3D" id="3.20.20.70">
    <property type="entry name" value="Aldolase class I"/>
    <property type="match status" value="1"/>
</dbReference>
<proteinExistence type="predicted"/>
<dbReference type="KEGG" id="kst:KSMBR1_1966"/>
<dbReference type="InterPro" id="IPR006190">
    <property type="entry name" value="SAF_AFP_Neu5Ac"/>
</dbReference>
<dbReference type="InterPro" id="IPR036732">
    <property type="entry name" value="AFP_Neu5c_C_sf"/>
</dbReference>
<dbReference type="Pfam" id="PF08666">
    <property type="entry name" value="SAF"/>
    <property type="match status" value="1"/>
</dbReference>
<dbReference type="AlphaFoldDB" id="A0A2C9CFD2"/>
<evidence type="ECO:0000313" key="1">
    <source>
        <dbReference type="EMBL" id="SOH04464.1"/>
    </source>
</evidence>
<dbReference type="SUPFAM" id="SSF51269">
    <property type="entry name" value="AFP III-like domain"/>
    <property type="match status" value="1"/>
</dbReference>
<dbReference type="GO" id="GO:0047444">
    <property type="term" value="F:N-acylneuraminate-9-phosphate synthase activity"/>
    <property type="evidence" value="ECO:0007669"/>
    <property type="project" value="TreeGrafter"/>
</dbReference>
<dbReference type="SMART" id="SM00858">
    <property type="entry name" value="SAF"/>
    <property type="match status" value="1"/>
</dbReference>
<gene>
    <name evidence="1" type="primary">neuB_1</name>
    <name evidence="1" type="ORF">KSMBR1_1966</name>
</gene>
<protein>
    <submittedName>
        <fullName evidence="1">Uncharacterized protein</fullName>
    </submittedName>
</protein>
<dbReference type="EMBL" id="LT934425">
    <property type="protein sequence ID" value="SOH04464.1"/>
    <property type="molecule type" value="Genomic_DNA"/>
</dbReference>
<sequence>MKTISIGKFIIGLNEPCLILAELGAMQEDLNGMKKLIKVSKEAGADAVKIQTYRAETIAHPSAEFEFEDGSKMFQMEFFKKLEISQDDHKELFDYARELGIAIFSTPSYYDDVDFLEELGVPAYKTGSDDLTNRPFLEYIARKGKPMIVSTGMSTLAEVEEAVETILKTGNDQLVLLHCTTSYPPAPEFANLNVMNTLRSAFDVPIGYSDHVAGIFSSILAASMGASVIEKHITLDRKSKRPDCEVSIEPSELKEMVEQIRLIPILQGSSIKKIYPSEKKWRRNGRKSLVANRNLKCGDVIGKEDLKIIRPGTGIPPRYMDFIVGKTLKKDISENEIIPHDAF</sequence>
<dbReference type="OrthoDB" id="9814210at2"/>
<organism evidence="1 2">
    <name type="scientific">Kuenenia stuttgartiensis</name>
    <dbReference type="NCBI Taxonomy" id="174633"/>
    <lineage>
        <taxon>Bacteria</taxon>
        <taxon>Pseudomonadati</taxon>
        <taxon>Planctomycetota</taxon>
        <taxon>Candidatus Brocadiia</taxon>
        <taxon>Candidatus Brocadiales</taxon>
        <taxon>Candidatus Brocadiaceae</taxon>
        <taxon>Candidatus Kuenenia</taxon>
    </lineage>
</organism>
<dbReference type="Gene3D" id="3.90.1210.10">
    <property type="entry name" value="Antifreeze-like/N-acetylneuraminic acid synthase C-terminal domain"/>
    <property type="match status" value="1"/>
</dbReference>
<dbReference type="InterPro" id="IPR013974">
    <property type="entry name" value="SAF"/>
</dbReference>
<evidence type="ECO:0000313" key="2">
    <source>
        <dbReference type="Proteomes" id="UP000221734"/>
    </source>
</evidence>
<name>A0A2C9CFD2_KUEST</name>
<dbReference type="CDD" id="cd11615">
    <property type="entry name" value="SAF_NeuB_like"/>
    <property type="match status" value="1"/>
</dbReference>
<dbReference type="PROSITE" id="PS50844">
    <property type="entry name" value="AFP_LIKE"/>
    <property type="match status" value="1"/>
</dbReference>
<dbReference type="InterPro" id="IPR013132">
    <property type="entry name" value="PseI/NeuA/B-like_N"/>
</dbReference>
<dbReference type="Proteomes" id="UP000221734">
    <property type="component" value="Chromosome Kuenenia_stuttgartiensis_MBR1"/>
</dbReference>
<dbReference type="Pfam" id="PF03102">
    <property type="entry name" value="NeuB"/>
    <property type="match status" value="1"/>
</dbReference>